<protein>
    <submittedName>
        <fullName evidence="5">TetR/AcrR family transcriptional regulator</fullName>
    </submittedName>
</protein>
<dbReference type="PRINTS" id="PR00455">
    <property type="entry name" value="HTHTETR"/>
</dbReference>
<dbReference type="RefSeq" id="WP_184465067.1">
    <property type="nucleotide sequence ID" value="NZ_JACHHW010000015.1"/>
</dbReference>
<reference evidence="5 6" key="1">
    <citation type="submission" date="2020-08" db="EMBL/GenBank/DDBJ databases">
        <title>Genomic Encyclopedia of Type Strains, Phase IV (KMG-IV): sequencing the most valuable type-strain genomes for metagenomic binning, comparative biology and taxonomic classification.</title>
        <authorList>
            <person name="Goeker M."/>
        </authorList>
    </citation>
    <scope>NUCLEOTIDE SEQUENCE [LARGE SCALE GENOMIC DNA]</scope>
    <source>
        <strain evidence="5 6">DSM 25701</strain>
    </source>
</reference>
<proteinExistence type="predicted"/>
<dbReference type="InterPro" id="IPR001647">
    <property type="entry name" value="HTH_TetR"/>
</dbReference>
<dbReference type="AlphaFoldDB" id="A0A840R9Q5"/>
<gene>
    <name evidence="5" type="ORF">HNQ57_003489</name>
</gene>
<dbReference type="PANTHER" id="PTHR30328">
    <property type="entry name" value="TRANSCRIPTIONAL REPRESSOR"/>
    <property type="match status" value="1"/>
</dbReference>
<sequence length="219" mass="24393">MSSSANTTSTQAAKKTSRQKVREDSYNRILGAARRVFSEQGFSGTSLDAIAKEANCTKGLVVHYFGGKQQLWQAVIDYYASLAEGSEFINQNSTLDMPGIELFLRRTFRFFQTHPDYTQIADWIAVDNSVGIPPEMSRLLQGAGAAFSQTQQAGALREDVDARHAHLLAYSLIASWFRYRTLFQQAWQLDPAQSQDQGDAYFNDILKILIRGLAPVAGE</sequence>
<dbReference type="EMBL" id="JACHHW010000015">
    <property type="protein sequence ID" value="MBB5189186.1"/>
    <property type="molecule type" value="Genomic_DNA"/>
</dbReference>
<dbReference type="InterPro" id="IPR009057">
    <property type="entry name" value="Homeodomain-like_sf"/>
</dbReference>
<dbReference type="SUPFAM" id="SSF48498">
    <property type="entry name" value="Tetracyclin repressor-like, C-terminal domain"/>
    <property type="match status" value="1"/>
</dbReference>
<evidence type="ECO:0000256" key="3">
    <source>
        <dbReference type="SAM" id="MobiDB-lite"/>
    </source>
</evidence>
<evidence type="ECO:0000313" key="5">
    <source>
        <dbReference type="EMBL" id="MBB5189186.1"/>
    </source>
</evidence>
<organism evidence="5 6">
    <name type="scientific">Zhongshania antarctica</name>
    <dbReference type="NCBI Taxonomy" id="641702"/>
    <lineage>
        <taxon>Bacteria</taxon>
        <taxon>Pseudomonadati</taxon>
        <taxon>Pseudomonadota</taxon>
        <taxon>Gammaproteobacteria</taxon>
        <taxon>Cellvibrionales</taxon>
        <taxon>Spongiibacteraceae</taxon>
        <taxon>Zhongshania</taxon>
    </lineage>
</organism>
<evidence type="ECO:0000256" key="1">
    <source>
        <dbReference type="ARBA" id="ARBA00023125"/>
    </source>
</evidence>
<dbReference type="Gene3D" id="1.10.357.10">
    <property type="entry name" value="Tetracycline Repressor, domain 2"/>
    <property type="match status" value="1"/>
</dbReference>
<dbReference type="PROSITE" id="PS50977">
    <property type="entry name" value="HTH_TETR_2"/>
    <property type="match status" value="1"/>
</dbReference>
<dbReference type="InterPro" id="IPR036271">
    <property type="entry name" value="Tet_transcr_reg_TetR-rel_C_sf"/>
</dbReference>
<dbReference type="GO" id="GO:0003677">
    <property type="term" value="F:DNA binding"/>
    <property type="evidence" value="ECO:0007669"/>
    <property type="project" value="UniProtKB-UniRule"/>
</dbReference>
<evidence type="ECO:0000256" key="2">
    <source>
        <dbReference type="PROSITE-ProRule" id="PRU00335"/>
    </source>
</evidence>
<feature type="region of interest" description="Disordered" evidence="3">
    <location>
        <begin position="1"/>
        <end position="22"/>
    </location>
</feature>
<evidence type="ECO:0000259" key="4">
    <source>
        <dbReference type="PROSITE" id="PS50977"/>
    </source>
</evidence>
<feature type="DNA-binding region" description="H-T-H motif" evidence="2">
    <location>
        <begin position="46"/>
        <end position="65"/>
    </location>
</feature>
<dbReference type="Pfam" id="PF00440">
    <property type="entry name" value="TetR_N"/>
    <property type="match status" value="1"/>
</dbReference>
<dbReference type="InterPro" id="IPR050109">
    <property type="entry name" value="HTH-type_TetR-like_transc_reg"/>
</dbReference>
<dbReference type="PANTHER" id="PTHR30328:SF54">
    <property type="entry name" value="HTH-TYPE TRANSCRIPTIONAL REPRESSOR SCO4008"/>
    <property type="match status" value="1"/>
</dbReference>
<dbReference type="Proteomes" id="UP000536640">
    <property type="component" value="Unassembled WGS sequence"/>
</dbReference>
<comment type="caution">
    <text evidence="5">The sequence shown here is derived from an EMBL/GenBank/DDBJ whole genome shotgun (WGS) entry which is preliminary data.</text>
</comment>
<keyword evidence="6" id="KW-1185">Reference proteome</keyword>
<keyword evidence="1 2" id="KW-0238">DNA-binding</keyword>
<feature type="domain" description="HTH tetR-type" evidence="4">
    <location>
        <begin position="23"/>
        <end position="83"/>
    </location>
</feature>
<accession>A0A840R9Q5</accession>
<dbReference type="SUPFAM" id="SSF46689">
    <property type="entry name" value="Homeodomain-like"/>
    <property type="match status" value="1"/>
</dbReference>
<feature type="compositionally biased region" description="Low complexity" evidence="3">
    <location>
        <begin position="1"/>
        <end position="14"/>
    </location>
</feature>
<name>A0A840R9Q5_9GAMM</name>
<evidence type="ECO:0000313" key="6">
    <source>
        <dbReference type="Proteomes" id="UP000536640"/>
    </source>
</evidence>